<evidence type="ECO:0000313" key="1">
    <source>
        <dbReference type="EMBL" id="CAH0024834.1"/>
    </source>
</evidence>
<proteinExistence type="predicted"/>
<dbReference type="Proteomes" id="UP000696573">
    <property type="component" value="Unassembled WGS sequence"/>
</dbReference>
<keyword evidence="2" id="KW-1185">Reference proteome</keyword>
<organism evidence="1 2">
    <name type="scientific">Clonostachys rhizophaga</name>
    <dbReference type="NCBI Taxonomy" id="160324"/>
    <lineage>
        <taxon>Eukaryota</taxon>
        <taxon>Fungi</taxon>
        <taxon>Dikarya</taxon>
        <taxon>Ascomycota</taxon>
        <taxon>Pezizomycotina</taxon>
        <taxon>Sordariomycetes</taxon>
        <taxon>Hypocreomycetidae</taxon>
        <taxon>Hypocreales</taxon>
        <taxon>Bionectriaceae</taxon>
        <taxon>Clonostachys</taxon>
    </lineage>
</organism>
<sequence>MSNSFIELADPVHVKNSLESIFSGDIVHLQWYLPWILRKICSDTASSETADPSTFEGSMYNTGSISSRSALGALVQTATLIRTGSEPTIESIADALKNTFHHRPASAATDDQRSIARLSLAFCILSCLTFLYEPQPTASEQVFRIVPP</sequence>
<dbReference type="EMBL" id="CABFNQ020000700">
    <property type="protein sequence ID" value="CAH0024834.1"/>
    <property type="molecule type" value="Genomic_DNA"/>
</dbReference>
<protein>
    <submittedName>
        <fullName evidence="1">Uncharacterized protein</fullName>
    </submittedName>
</protein>
<dbReference type="AlphaFoldDB" id="A0A9N9YQ17"/>
<reference evidence="1" key="1">
    <citation type="submission" date="2021-10" db="EMBL/GenBank/DDBJ databases">
        <authorList>
            <person name="Piombo E."/>
        </authorList>
    </citation>
    <scope>NUCLEOTIDE SEQUENCE</scope>
</reference>
<evidence type="ECO:0000313" key="2">
    <source>
        <dbReference type="Proteomes" id="UP000696573"/>
    </source>
</evidence>
<accession>A0A9N9YQ17</accession>
<name>A0A9N9YQ17_9HYPO</name>
<gene>
    <name evidence="1" type="ORF">CRHIZ90672A_00012019</name>
</gene>
<comment type="caution">
    <text evidence="1">The sequence shown here is derived from an EMBL/GenBank/DDBJ whole genome shotgun (WGS) entry which is preliminary data.</text>
</comment>